<gene>
    <name evidence="2" type="ORF">GCM10017667_74550</name>
</gene>
<name>A0A919ESN5_STRFL</name>
<dbReference type="Pfam" id="PF12697">
    <property type="entry name" value="Abhydrolase_6"/>
    <property type="match status" value="1"/>
</dbReference>
<dbReference type="GO" id="GO:0003824">
    <property type="term" value="F:catalytic activity"/>
    <property type="evidence" value="ECO:0007669"/>
    <property type="project" value="UniProtKB-ARBA"/>
</dbReference>
<evidence type="ECO:0000259" key="1">
    <source>
        <dbReference type="Pfam" id="PF12697"/>
    </source>
</evidence>
<sequence length="490" mass="52141">MTAFVLVGGAFTGGWLWDGVAERLRAAGAEVHPVTLDAAPGAGLGTHAEELTALVDRIDGPDVVLVGHDYGIHPVLAAAGRRADRVARVVHVAAGLPQDGDPALLLVRDETVRARLGHDTTPLPAPRGGEWARWGSLEGLAGEDLDRLDRLAVPQPARTLTEPLRLDGALERVPAAAVMCTADGPDLDAVEMMVRTGPVSLRKLAGPGYAFFELPAGHWPMLSHPAELAGLLLRAAAGEGRRLTLGEEQPSYETLEFLLPTREIPCERHGRVDVYAPDGEERRPAVLFVHGGPVDADRVPTPRDTPFYRGYARHLAGLGAVGAVVDHRLHALTDYGRAAGDIAEAVEELRSHPRVDPDRIALWIFSGGGLLAAHWLAAPPPWLRCLALSYPVLAAPPGWEAVESRFRPAEAVAGSGALPLVLVRAGREHPAFAATVEEFLAAAGKHGADVETVDVPEGRHGFEALDRTEASREAVDRAVRAVLHRVTGGR</sequence>
<comment type="caution">
    <text evidence="2">The sequence shown here is derived from an EMBL/GenBank/DDBJ whole genome shotgun (WGS) entry which is preliminary data.</text>
</comment>
<keyword evidence="3" id="KW-1185">Reference proteome</keyword>
<accession>A0A919ESN5</accession>
<dbReference type="EMBL" id="BNBE01000004">
    <property type="protein sequence ID" value="GHG26986.1"/>
    <property type="molecule type" value="Genomic_DNA"/>
</dbReference>
<evidence type="ECO:0000313" key="3">
    <source>
        <dbReference type="Proteomes" id="UP000632849"/>
    </source>
</evidence>
<dbReference type="PANTHER" id="PTHR37017">
    <property type="entry name" value="AB HYDROLASE-1 DOMAIN-CONTAINING PROTEIN-RELATED"/>
    <property type="match status" value="1"/>
</dbReference>
<feature type="domain" description="AB hydrolase-1" evidence="1">
    <location>
        <begin position="4"/>
        <end position="229"/>
    </location>
</feature>
<evidence type="ECO:0000313" key="2">
    <source>
        <dbReference type="EMBL" id="GHG26986.1"/>
    </source>
</evidence>
<organism evidence="2 3">
    <name type="scientific">Streptomyces filamentosus</name>
    <name type="common">Streptomyces roseosporus</name>
    <dbReference type="NCBI Taxonomy" id="67294"/>
    <lineage>
        <taxon>Bacteria</taxon>
        <taxon>Bacillati</taxon>
        <taxon>Actinomycetota</taxon>
        <taxon>Actinomycetes</taxon>
        <taxon>Kitasatosporales</taxon>
        <taxon>Streptomycetaceae</taxon>
        <taxon>Streptomyces</taxon>
    </lineage>
</organism>
<proteinExistence type="predicted"/>
<dbReference type="RefSeq" id="WP_190044644.1">
    <property type="nucleotide sequence ID" value="NZ_BNBE01000004.1"/>
</dbReference>
<dbReference type="InterPro" id="IPR000073">
    <property type="entry name" value="AB_hydrolase_1"/>
</dbReference>
<dbReference type="AlphaFoldDB" id="A0A919ESN5"/>
<dbReference type="SUPFAM" id="SSF53474">
    <property type="entry name" value="alpha/beta-Hydrolases"/>
    <property type="match status" value="2"/>
</dbReference>
<reference evidence="2" key="1">
    <citation type="journal article" date="2014" name="Int. J. Syst. Evol. Microbiol.">
        <title>Complete genome sequence of Corynebacterium casei LMG S-19264T (=DSM 44701T), isolated from a smear-ripened cheese.</title>
        <authorList>
            <consortium name="US DOE Joint Genome Institute (JGI-PGF)"/>
            <person name="Walter F."/>
            <person name="Albersmeier A."/>
            <person name="Kalinowski J."/>
            <person name="Ruckert C."/>
        </authorList>
    </citation>
    <scope>NUCLEOTIDE SEQUENCE</scope>
    <source>
        <strain evidence="2">JCM 4122</strain>
    </source>
</reference>
<dbReference type="Gene3D" id="3.40.50.1820">
    <property type="entry name" value="alpha/beta hydrolase"/>
    <property type="match status" value="2"/>
</dbReference>
<dbReference type="InterPro" id="IPR029058">
    <property type="entry name" value="AB_hydrolase_fold"/>
</dbReference>
<dbReference type="PANTHER" id="PTHR37017:SF11">
    <property type="entry name" value="ESTERASE_LIPASE_THIOESTERASE DOMAIN-CONTAINING PROTEIN"/>
    <property type="match status" value="1"/>
</dbReference>
<dbReference type="InterPro" id="IPR052897">
    <property type="entry name" value="Sec-Metab_Biosynth_Hydrolase"/>
</dbReference>
<dbReference type="Proteomes" id="UP000632849">
    <property type="component" value="Unassembled WGS sequence"/>
</dbReference>
<reference evidence="2" key="2">
    <citation type="submission" date="2020-09" db="EMBL/GenBank/DDBJ databases">
        <authorList>
            <person name="Sun Q."/>
            <person name="Ohkuma M."/>
        </authorList>
    </citation>
    <scope>NUCLEOTIDE SEQUENCE</scope>
    <source>
        <strain evidence="2">JCM 4122</strain>
    </source>
</reference>
<protein>
    <submittedName>
        <fullName evidence="2">Esterase</fullName>
    </submittedName>
</protein>